<gene>
    <name evidence="1" type="ORF">UFOVP190_136</name>
</gene>
<name>A0A6J7WHB1_9CAUD</name>
<protein>
    <submittedName>
        <fullName evidence="1">Uncharacterized protein</fullName>
    </submittedName>
</protein>
<dbReference type="EMBL" id="LR798243">
    <property type="protein sequence ID" value="CAB5214485.1"/>
    <property type="molecule type" value="Genomic_DNA"/>
</dbReference>
<proteinExistence type="predicted"/>
<organism evidence="1">
    <name type="scientific">uncultured Caudovirales phage</name>
    <dbReference type="NCBI Taxonomy" id="2100421"/>
    <lineage>
        <taxon>Viruses</taxon>
        <taxon>Duplodnaviria</taxon>
        <taxon>Heunggongvirae</taxon>
        <taxon>Uroviricota</taxon>
        <taxon>Caudoviricetes</taxon>
        <taxon>Peduoviridae</taxon>
        <taxon>Maltschvirus</taxon>
        <taxon>Maltschvirus maltsch</taxon>
    </lineage>
</organism>
<sequence length="233" mass="27459">MKIIDNLLTPEELTLFKEYWDKNNQEGYVNWHSEGHLYAERSEYIDKRLLIPKFTNLWRILKRVVDENVGKNEPFWANYQRQSLPHMIHIDDYGKGATWDTYTIVIAVDTNPKFKTYVWKEEARDNEKLQAFCEQWGSNRLTTPKVSNMSETEDLEHTRDEHNGDFMADWLHLDGVFEYKSGSGVLFKTTQFHTTSNWCKYPEVTHRDLIQLHIGVPGDQAPDTSVMFTHIKA</sequence>
<accession>A0A6J7WHB1</accession>
<reference evidence="1" key="1">
    <citation type="submission" date="2020-05" db="EMBL/GenBank/DDBJ databases">
        <authorList>
            <person name="Chiriac C."/>
            <person name="Salcher M."/>
            <person name="Ghai R."/>
            <person name="Kavagutti S V."/>
        </authorList>
    </citation>
    <scope>NUCLEOTIDE SEQUENCE</scope>
</reference>
<evidence type="ECO:0000313" key="1">
    <source>
        <dbReference type="EMBL" id="CAB5214485.1"/>
    </source>
</evidence>